<name>A0A0L0KI48_9ACTN</name>
<feature type="chain" id="PRO_5038617040" evidence="6">
    <location>
        <begin position="24"/>
        <end position="1073"/>
    </location>
</feature>
<feature type="domain" description="Peptidase S8/S53" evidence="7">
    <location>
        <begin position="223"/>
        <end position="472"/>
    </location>
</feature>
<dbReference type="OrthoDB" id="3403864at2"/>
<evidence type="ECO:0000259" key="7">
    <source>
        <dbReference type="Pfam" id="PF00082"/>
    </source>
</evidence>
<evidence type="ECO:0000256" key="4">
    <source>
        <dbReference type="ARBA" id="ARBA00022825"/>
    </source>
</evidence>
<keyword evidence="3" id="KW-0378">Hydrolase</keyword>
<evidence type="ECO:0000256" key="2">
    <source>
        <dbReference type="ARBA" id="ARBA00022670"/>
    </source>
</evidence>
<dbReference type="Gene3D" id="3.40.50.200">
    <property type="entry name" value="Peptidase S8/S53 domain"/>
    <property type="match status" value="1"/>
</dbReference>
<dbReference type="PRINTS" id="PR00723">
    <property type="entry name" value="SUBTILISIN"/>
</dbReference>
<evidence type="ECO:0000256" key="5">
    <source>
        <dbReference type="PROSITE-ProRule" id="PRU01240"/>
    </source>
</evidence>
<dbReference type="PANTHER" id="PTHR43806">
    <property type="entry name" value="PEPTIDASE S8"/>
    <property type="match status" value="1"/>
</dbReference>
<comment type="caution">
    <text evidence="5">Lacks conserved residue(s) required for the propagation of feature annotation.</text>
</comment>
<dbReference type="InterPro" id="IPR050131">
    <property type="entry name" value="Peptidase_S8_subtilisin-like"/>
</dbReference>
<dbReference type="Proteomes" id="UP000037151">
    <property type="component" value="Unassembled WGS sequence"/>
</dbReference>
<proteinExistence type="inferred from homology"/>
<evidence type="ECO:0000256" key="3">
    <source>
        <dbReference type="ARBA" id="ARBA00022801"/>
    </source>
</evidence>
<organism evidence="8 9">
    <name type="scientific">Streptomyces acidiscabies</name>
    <dbReference type="NCBI Taxonomy" id="42234"/>
    <lineage>
        <taxon>Bacteria</taxon>
        <taxon>Bacillati</taxon>
        <taxon>Actinomycetota</taxon>
        <taxon>Actinomycetes</taxon>
        <taxon>Kitasatosporales</taxon>
        <taxon>Streptomycetaceae</taxon>
        <taxon>Streptomyces</taxon>
    </lineage>
</organism>
<reference evidence="9" key="1">
    <citation type="submission" date="2014-07" db="EMBL/GenBank/DDBJ databases">
        <title>Genome sequencing of plant-pathogenic Streptomyces species.</title>
        <authorList>
            <person name="Harrison J."/>
            <person name="Sapp M."/>
            <person name="Thwaites R."/>
            <person name="Studholme D.J."/>
        </authorList>
    </citation>
    <scope>NUCLEOTIDE SEQUENCE [LARGE SCALE GENOMIC DNA]</scope>
    <source>
        <strain evidence="9">NCPPB 4445</strain>
    </source>
</reference>
<dbReference type="PROSITE" id="PS00138">
    <property type="entry name" value="SUBTILASE_SER"/>
    <property type="match status" value="1"/>
</dbReference>
<dbReference type="GO" id="GO:0006508">
    <property type="term" value="P:proteolysis"/>
    <property type="evidence" value="ECO:0007669"/>
    <property type="project" value="UniProtKB-KW"/>
</dbReference>
<evidence type="ECO:0000313" key="8">
    <source>
        <dbReference type="EMBL" id="KND37234.1"/>
    </source>
</evidence>
<dbReference type="EMBL" id="JPPY01000068">
    <property type="protein sequence ID" value="KND37234.1"/>
    <property type="molecule type" value="Genomic_DNA"/>
</dbReference>
<dbReference type="InterPro" id="IPR015500">
    <property type="entry name" value="Peptidase_S8_subtilisin-rel"/>
</dbReference>
<keyword evidence="2" id="KW-0645">Protease</keyword>
<dbReference type="PROSITE" id="PS51892">
    <property type="entry name" value="SUBTILASE"/>
    <property type="match status" value="1"/>
</dbReference>
<feature type="signal peptide" evidence="6">
    <location>
        <begin position="1"/>
        <end position="23"/>
    </location>
</feature>
<dbReference type="GO" id="GO:0004252">
    <property type="term" value="F:serine-type endopeptidase activity"/>
    <property type="evidence" value="ECO:0007669"/>
    <property type="project" value="InterPro"/>
</dbReference>
<evidence type="ECO:0000256" key="6">
    <source>
        <dbReference type="SAM" id="SignalP"/>
    </source>
</evidence>
<dbReference type="PATRIC" id="fig|42234.21.peg.2043"/>
<comment type="caution">
    <text evidence="8">The sequence shown here is derived from an EMBL/GenBank/DDBJ whole genome shotgun (WGS) entry which is preliminary data.</text>
</comment>
<protein>
    <submittedName>
        <fullName evidence="8">Peptidase</fullName>
    </submittedName>
</protein>
<dbReference type="InterPro" id="IPR023828">
    <property type="entry name" value="Peptidase_S8_Ser-AS"/>
</dbReference>
<comment type="similarity">
    <text evidence="1 5">Belongs to the peptidase S8 family.</text>
</comment>
<dbReference type="InterPro" id="IPR036852">
    <property type="entry name" value="Peptidase_S8/S53_dom_sf"/>
</dbReference>
<evidence type="ECO:0000256" key="1">
    <source>
        <dbReference type="ARBA" id="ARBA00011073"/>
    </source>
</evidence>
<dbReference type="PANTHER" id="PTHR43806:SF11">
    <property type="entry name" value="CEREVISIN-RELATED"/>
    <property type="match status" value="1"/>
</dbReference>
<keyword evidence="4" id="KW-0720">Serine protease</keyword>
<keyword evidence="6" id="KW-0732">Signal</keyword>
<dbReference type="AlphaFoldDB" id="A0A0L0KI48"/>
<dbReference type="SUPFAM" id="SSF52743">
    <property type="entry name" value="Subtilisin-like"/>
    <property type="match status" value="1"/>
</dbReference>
<evidence type="ECO:0000313" key="9">
    <source>
        <dbReference type="Proteomes" id="UP000037151"/>
    </source>
</evidence>
<dbReference type="Pfam" id="PF00082">
    <property type="entry name" value="Peptidase_S8"/>
    <property type="match status" value="1"/>
</dbReference>
<sequence length="1073" mass="110948">MHDNRRRAALAATILLGAFSLGAAPAQSAGDSPSGPEQRVIVVLRDQLTGLPMRTRSTERAHAAAEDQAPVMARLEKDGATHVSGMSLINAVSATLKPDAITRIRADRNVAAVVPDLPIRLPDTHGATTTAANTGTATGAPSYCPKTPAKPLLEPEALQLTHTDAAQRTATGKGVKVAFFAEGMDADNPEFIRPDGTHVVTDREDFSGDGVNAATGGGEAFGDASAIAAQGSRTYDMSAQLPYAKLPKGCTFRIRGFAPGAELMDLRVFGKNTWTSGFVRAIEYAVDHHADVLSQSFGGNTYPDAATDPIRLADDAAVAAGVTVVASSGDSGTSGTIGSPASDPHVIGVGASTSFRLAAQGLGYRKWTSDNIAGLSSGGTTQDNKLVDLVAPGMVGMSACTASPRFGDCALPTQVFGGTSQAAPFVAGAAAVVIQAYKDAHGGLRPAPDLVKRLLTGTARDLHVPADEQGAGLLDTAAAVRAAQSSGAELIPSAGQLTITGKPGSTQDTAVSLTNTAARPQRVTMTSRTVGAQTFSSQRKVTVGAPLAGDDREGALAARPFTVQVPQGTPLLDAEMVWPGTADSGKLALVLVDPDGRLTQFSYDYDGYGLHSNYQHVDVHDPRPGAWTVKVVWSNGRMHLQEKPLKPGSYRGPVTVRLTGHRYTTAGVPEQTRTVPAGGTARFPVRVPLPRTAGDAPFSLQFASDAGTRMSLPVARRTLIPTAQGHSTSFAATVTGGVGRDVGQTKGYYLDVPAGRRGLTIDLTAEDPAATLVYYLISPDGQVLARDTDRTAGKDSVPTKYASLAANRPAAGRWTLVVGLPDAVSGKAFSQQVTGKVRFDSVTASAPGLPDSASRVLKRGSSLTVPVRVVNSGPAVRFYFLDPRLDSMAEISAFELGDDKSGTGKVNEGGPTWTVPSHTTGLVATASADRPVDLNLYPWTGAPAVFGRTGPGGTTVAAARAGQLAAGQWITDVTDQGPYQDKPAGTGTAKVTLTATTQAFDPAAKASTGAYWDPSADFDSVRAAPGKTATMHLTLTPTAPAGTVVHGTVYIDTDSPFTAGSELIGIPYTYTVG</sequence>
<dbReference type="RefSeq" id="WP_050370309.1">
    <property type="nucleotide sequence ID" value="NZ_KQ257813.1"/>
</dbReference>
<gene>
    <name evidence="8" type="ORF">IQ63_09915</name>
</gene>
<dbReference type="InterPro" id="IPR000209">
    <property type="entry name" value="Peptidase_S8/S53_dom"/>
</dbReference>
<accession>A0A0L0KI48</accession>